<reference evidence="1 2" key="1">
    <citation type="submission" date="2018-10" db="EMBL/GenBank/DDBJ databases">
        <title>Pseudomonas sp. GL14 genome.</title>
        <authorList>
            <person name="Peng J."/>
            <person name="Liu Z.-P."/>
        </authorList>
    </citation>
    <scope>NUCLEOTIDE SEQUENCE [LARGE SCALE GENOMIC DNA]</scope>
    <source>
        <strain evidence="1 2">GL14</strain>
    </source>
</reference>
<accession>A0ABX9USZ3</accession>
<evidence type="ECO:0000313" key="1">
    <source>
        <dbReference type="EMBL" id="RMH96363.1"/>
    </source>
</evidence>
<dbReference type="Proteomes" id="UP000269134">
    <property type="component" value="Unassembled WGS sequence"/>
</dbReference>
<proteinExistence type="predicted"/>
<dbReference type="GeneID" id="84611380"/>
<organism evidence="1 2">
    <name type="scientific">Stutzerimonas nitrititolerans</name>
    <dbReference type="NCBI Taxonomy" id="2482751"/>
    <lineage>
        <taxon>Bacteria</taxon>
        <taxon>Pseudomonadati</taxon>
        <taxon>Pseudomonadota</taxon>
        <taxon>Gammaproteobacteria</taxon>
        <taxon>Pseudomonadales</taxon>
        <taxon>Pseudomonadaceae</taxon>
        <taxon>Stutzerimonas</taxon>
    </lineage>
</organism>
<keyword evidence="2" id="KW-1185">Reference proteome</keyword>
<sequence>MNFTLKQGATAMVIGGQESLIGQSVRLVYLVGRWWLVKIGKRTFTVEMRELMPLEPRKAAAQAI</sequence>
<comment type="caution">
    <text evidence="1">The sequence shown here is derived from an EMBL/GenBank/DDBJ whole genome shotgun (WGS) entry which is preliminary data.</text>
</comment>
<name>A0ABX9USZ3_9GAMM</name>
<dbReference type="RefSeq" id="WP_122079190.1">
    <property type="nucleotide sequence ID" value="NZ_RFFL01000031.1"/>
</dbReference>
<evidence type="ECO:0000313" key="2">
    <source>
        <dbReference type="Proteomes" id="UP000269134"/>
    </source>
</evidence>
<gene>
    <name evidence="1" type="ORF">EA795_20330</name>
</gene>
<dbReference type="EMBL" id="RFFL01000031">
    <property type="protein sequence ID" value="RMH96363.1"/>
    <property type="molecule type" value="Genomic_DNA"/>
</dbReference>
<protein>
    <submittedName>
        <fullName evidence="1">Uncharacterized protein</fullName>
    </submittedName>
</protein>